<sequence length="67" mass="7897">MSTEYDFDIHSDEKVFVYSYIKVAGDELRKIIDTSSFKLLDDILIFQTLSRNVDYTFVHHSSLTCRE</sequence>
<proteinExistence type="predicted"/>
<accession>A0A814M0S8</accession>
<comment type="caution">
    <text evidence="1">The sequence shown here is derived from an EMBL/GenBank/DDBJ whole genome shotgun (WGS) entry which is preliminary data.</text>
</comment>
<dbReference type="Proteomes" id="UP000663852">
    <property type="component" value="Unassembled WGS sequence"/>
</dbReference>
<protein>
    <submittedName>
        <fullName evidence="1">Uncharacterized protein</fullName>
    </submittedName>
</protein>
<reference evidence="1" key="1">
    <citation type="submission" date="2021-02" db="EMBL/GenBank/DDBJ databases">
        <authorList>
            <person name="Nowell W R."/>
        </authorList>
    </citation>
    <scope>NUCLEOTIDE SEQUENCE</scope>
</reference>
<gene>
    <name evidence="1" type="ORF">EDS130_LOCUS18504</name>
</gene>
<evidence type="ECO:0000313" key="2">
    <source>
        <dbReference type="Proteomes" id="UP000663852"/>
    </source>
</evidence>
<evidence type="ECO:0000313" key="1">
    <source>
        <dbReference type="EMBL" id="CAF1072284.1"/>
    </source>
</evidence>
<dbReference type="AlphaFoldDB" id="A0A814M0S8"/>
<organism evidence="1 2">
    <name type="scientific">Adineta ricciae</name>
    <name type="common">Rotifer</name>
    <dbReference type="NCBI Taxonomy" id="249248"/>
    <lineage>
        <taxon>Eukaryota</taxon>
        <taxon>Metazoa</taxon>
        <taxon>Spiralia</taxon>
        <taxon>Gnathifera</taxon>
        <taxon>Rotifera</taxon>
        <taxon>Eurotatoria</taxon>
        <taxon>Bdelloidea</taxon>
        <taxon>Adinetida</taxon>
        <taxon>Adinetidae</taxon>
        <taxon>Adineta</taxon>
    </lineage>
</organism>
<dbReference type="EMBL" id="CAJNOJ010000086">
    <property type="protein sequence ID" value="CAF1072284.1"/>
    <property type="molecule type" value="Genomic_DNA"/>
</dbReference>
<name>A0A814M0S8_ADIRI</name>